<evidence type="ECO:0000256" key="7">
    <source>
        <dbReference type="ARBA" id="ARBA00022840"/>
    </source>
</evidence>
<dbReference type="SUPFAM" id="SSF55874">
    <property type="entry name" value="ATPase domain of HSP90 chaperone/DNA topoisomerase II/histidine kinase"/>
    <property type="match status" value="1"/>
</dbReference>
<dbReference type="PRINTS" id="PR00344">
    <property type="entry name" value="BCTRLSENSOR"/>
</dbReference>
<keyword evidence="3" id="KW-0597">Phosphoprotein</keyword>
<dbReference type="InterPro" id="IPR003661">
    <property type="entry name" value="HisK_dim/P_dom"/>
</dbReference>
<dbReference type="PANTHER" id="PTHR43711:SF31">
    <property type="entry name" value="HISTIDINE KINASE"/>
    <property type="match status" value="1"/>
</dbReference>
<dbReference type="EMBL" id="BARU01008084">
    <property type="protein sequence ID" value="GAH36580.1"/>
    <property type="molecule type" value="Genomic_DNA"/>
</dbReference>
<protein>
    <recommendedName>
        <fullName evidence="2">histidine kinase</fullName>
        <ecNumber evidence="2">2.7.13.3</ecNumber>
    </recommendedName>
</protein>
<feature type="coiled-coil region" evidence="9">
    <location>
        <begin position="85"/>
        <end position="116"/>
    </location>
</feature>
<keyword evidence="8" id="KW-0902">Two-component regulatory system</keyword>
<comment type="caution">
    <text evidence="11">The sequence shown here is derived from an EMBL/GenBank/DDBJ whole genome shotgun (WGS) entry which is preliminary data.</text>
</comment>
<evidence type="ECO:0000256" key="5">
    <source>
        <dbReference type="ARBA" id="ARBA00022741"/>
    </source>
</evidence>
<proteinExistence type="predicted"/>
<dbReference type="SMART" id="SM00388">
    <property type="entry name" value="HisKA"/>
    <property type="match status" value="1"/>
</dbReference>
<dbReference type="PROSITE" id="PS50109">
    <property type="entry name" value="HIS_KIN"/>
    <property type="match status" value="1"/>
</dbReference>
<keyword evidence="7" id="KW-0067">ATP-binding</keyword>
<sequence>LNPDTPDGRVLLGKEPFVFESELPLTNHKGQIVGQAPQVFAGIWDGEKVIGHISMDNRIIKGSITEQQCELLRLFAATIGYLGTRKRAEEDLKHAKEQAEKAWAELEQTNLQLEDSIKRASLLAQEAVVAGQAKSEFLANMSHEIRTPMNAIIGFSEVLAEGELTDEQRHHVAIIQESGENLLQLINDILDFTKIEAGKLDIEIVDCPLEQLLAAIESLMRPAATKKELTFDVLQCTELPERIRTDPVRLRQCLTNLVNNAIKFTKEGHVYVNLSLQEVNDKGRPEPYIRFDVEDTGIGISADKRELIFEEFMQVDGSSTRRYSGTGLGLSITKQLAHLLDGELSLTSEEGKGSVFSLTIPAGVDVKSQPLFNKYDFVNN</sequence>
<keyword evidence="4" id="KW-0808">Transferase</keyword>
<feature type="non-terminal residue" evidence="11">
    <location>
        <position position="1"/>
    </location>
</feature>
<dbReference type="FunFam" id="3.30.565.10:FF:000010">
    <property type="entry name" value="Sensor histidine kinase RcsC"/>
    <property type="match status" value="1"/>
</dbReference>
<dbReference type="Pfam" id="PF00512">
    <property type="entry name" value="HisKA"/>
    <property type="match status" value="1"/>
</dbReference>
<evidence type="ECO:0000256" key="6">
    <source>
        <dbReference type="ARBA" id="ARBA00022777"/>
    </source>
</evidence>
<keyword evidence="9" id="KW-0175">Coiled coil</keyword>
<reference evidence="11" key="1">
    <citation type="journal article" date="2014" name="Front. Microbiol.">
        <title>High frequency of phylogenetically diverse reductive dehalogenase-homologous genes in deep subseafloor sedimentary metagenomes.</title>
        <authorList>
            <person name="Kawai M."/>
            <person name="Futagami T."/>
            <person name="Toyoda A."/>
            <person name="Takaki Y."/>
            <person name="Nishi S."/>
            <person name="Hori S."/>
            <person name="Arai W."/>
            <person name="Tsubouchi T."/>
            <person name="Morono Y."/>
            <person name="Uchiyama I."/>
            <person name="Ito T."/>
            <person name="Fujiyama A."/>
            <person name="Inagaki F."/>
            <person name="Takami H."/>
        </authorList>
    </citation>
    <scope>NUCLEOTIDE SEQUENCE</scope>
    <source>
        <strain evidence="11">Expedition CK06-06</strain>
    </source>
</reference>
<dbReference type="InterPro" id="IPR036890">
    <property type="entry name" value="HATPase_C_sf"/>
</dbReference>
<dbReference type="PANTHER" id="PTHR43711">
    <property type="entry name" value="TWO-COMPONENT HISTIDINE KINASE"/>
    <property type="match status" value="1"/>
</dbReference>
<dbReference type="GO" id="GO:0000155">
    <property type="term" value="F:phosphorelay sensor kinase activity"/>
    <property type="evidence" value="ECO:0007669"/>
    <property type="project" value="InterPro"/>
</dbReference>
<evidence type="ECO:0000256" key="1">
    <source>
        <dbReference type="ARBA" id="ARBA00000085"/>
    </source>
</evidence>
<feature type="non-terminal residue" evidence="11">
    <location>
        <position position="380"/>
    </location>
</feature>
<dbReference type="SUPFAM" id="SSF47384">
    <property type="entry name" value="Homodimeric domain of signal transducing histidine kinase"/>
    <property type="match status" value="1"/>
</dbReference>
<dbReference type="FunFam" id="1.10.287.130:FF:000002">
    <property type="entry name" value="Two-component osmosensing histidine kinase"/>
    <property type="match status" value="1"/>
</dbReference>
<organism evidence="11">
    <name type="scientific">marine sediment metagenome</name>
    <dbReference type="NCBI Taxonomy" id="412755"/>
    <lineage>
        <taxon>unclassified sequences</taxon>
        <taxon>metagenomes</taxon>
        <taxon>ecological metagenomes</taxon>
    </lineage>
</organism>
<keyword evidence="5" id="KW-0547">Nucleotide-binding</keyword>
<evidence type="ECO:0000256" key="8">
    <source>
        <dbReference type="ARBA" id="ARBA00023012"/>
    </source>
</evidence>
<name>X1FVL8_9ZZZZ</name>
<dbReference type="Gene3D" id="1.10.287.130">
    <property type="match status" value="1"/>
</dbReference>
<evidence type="ECO:0000313" key="11">
    <source>
        <dbReference type="EMBL" id="GAH36580.1"/>
    </source>
</evidence>
<dbReference type="GO" id="GO:0005524">
    <property type="term" value="F:ATP binding"/>
    <property type="evidence" value="ECO:0007669"/>
    <property type="project" value="UniProtKB-KW"/>
</dbReference>
<dbReference type="AlphaFoldDB" id="X1FVL8"/>
<gene>
    <name evidence="11" type="ORF">S03H2_15884</name>
</gene>
<keyword evidence="6" id="KW-0418">Kinase</keyword>
<dbReference type="InterPro" id="IPR050736">
    <property type="entry name" value="Sensor_HK_Regulatory"/>
</dbReference>
<evidence type="ECO:0000256" key="4">
    <source>
        <dbReference type="ARBA" id="ARBA00022679"/>
    </source>
</evidence>
<dbReference type="InterPro" id="IPR003594">
    <property type="entry name" value="HATPase_dom"/>
</dbReference>
<evidence type="ECO:0000256" key="2">
    <source>
        <dbReference type="ARBA" id="ARBA00012438"/>
    </source>
</evidence>
<evidence type="ECO:0000256" key="3">
    <source>
        <dbReference type="ARBA" id="ARBA00022553"/>
    </source>
</evidence>
<dbReference type="CDD" id="cd16922">
    <property type="entry name" value="HATPase_EvgS-ArcB-TorS-like"/>
    <property type="match status" value="1"/>
</dbReference>
<comment type="catalytic activity">
    <reaction evidence="1">
        <text>ATP + protein L-histidine = ADP + protein N-phospho-L-histidine.</text>
        <dbReference type="EC" id="2.7.13.3"/>
    </reaction>
</comment>
<feature type="domain" description="Histidine kinase" evidence="10">
    <location>
        <begin position="140"/>
        <end position="364"/>
    </location>
</feature>
<dbReference type="InterPro" id="IPR004358">
    <property type="entry name" value="Sig_transdc_His_kin-like_C"/>
</dbReference>
<dbReference type="InterPro" id="IPR005467">
    <property type="entry name" value="His_kinase_dom"/>
</dbReference>
<accession>X1FVL8</accession>
<evidence type="ECO:0000259" key="10">
    <source>
        <dbReference type="PROSITE" id="PS50109"/>
    </source>
</evidence>
<dbReference type="Gene3D" id="3.30.565.10">
    <property type="entry name" value="Histidine kinase-like ATPase, C-terminal domain"/>
    <property type="match status" value="1"/>
</dbReference>
<dbReference type="SMART" id="SM00387">
    <property type="entry name" value="HATPase_c"/>
    <property type="match status" value="1"/>
</dbReference>
<dbReference type="EC" id="2.7.13.3" evidence="2"/>
<dbReference type="Pfam" id="PF02518">
    <property type="entry name" value="HATPase_c"/>
    <property type="match status" value="1"/>
</dbReference>
<dbReference type="InterPro" id="IPR036097">
    <property type="entry name" value="HisK_dim/P_sf"/>
</dbReference>
<evidence type="ECO:0000256" key="9">
    <source>
        <dbReference type="SAM" id="Coils"/>
    </source>
</evidence>
<dbReference type="CDD" id="cd00082">
    <property type="entry name" value="HisKA"/>
    <property type="match status" value="1"/>
</dbReference>